<dbReference type="OrthoDB" id="44787at2759"/>
<dbReference type="Proteomes" id="UP000693970">
    <property type="component" value="Unassembled WGS sequence"/>
</dbReference>
<reference evidence="1" key="2">
    <citation type="submission" date="2021-04" db="EMBL/GenBank/DDBJ databases">
        <authorList>
            <person name="Podell S."/>
        </authorList>
    </citation>
    <scope>NUCLEOTIDE SEQUENCE</scope>
    <source>
        <strain evidence="1">Hildebrandi</strain>
    </source>
</reference>
<protein>
    <submittedName>
        <fullName evidence="1">Uncharacterized protein</fullName>
    </submittedName>
</protein>
<evidence type="ECO:0000313" key="2">
    <source>
        <dbReference type="Proteomes" id="UP000693970"/>
    </source>
</evidence>
<keyword evidence="2" id="KW-1185">Reference proteome</keyword>
<gene>
    <name evidence="1" type="ORF">IV203_006458</name>
</gene>
<evidence type="ECO:0000313" key="1">
    <source>
        <dbReference type="EMBL" id="KAG7340054.1"/>
    </source>
</evidence>
<proteinExistence type="predicted"/>
<organism evidence="1 2">
    <name type="scientific">Nitzschia inconspicua</name>
    <dbReference type="NCBI Taxonomy" id="303405"/>
    <lineage>
        <taxon>Eukaryota</taxon>
        <taxon>Sar</taxon>
        <taxon>Stramenopiles</taxon>
        <taxon>Ochrophyta</taxon>
        <taxon>Bacillariophyta</taxon>
        <taxon>Bacillariophyceae</taxon>
        <taxon>Bacillariophycidae</taxon>
        <taxon>Bacillariales</taxon>
        <taxon>Bacillariaceae</taxon>
        <taxon>Nitzschia</taxon>
    </lineage>
</organism>
<dbReference type="EMBL" id="JAGRRH010000028">
    <property type="protein sequence ID" value="KAG7340054.1"/>
    <property type="molecule type" value="Genomic_DNA"/>
</dbReference>
<accession>A0A9K3KA54</accession>
<dbReference type="AlphaFoldDB" id="A0A9K3KA54"/>
<reference evidence="1" key="1">
    <citation type="journal article" date="2021" name="Sci. Rep.">
        <title>Diploid genomic architecture of Nitzschia inconspicua, an elite biomass production diatom.</title>
        <authorList>
            <person name="Oliver A."/>
            <person name="Podell S."/>
            <person name="Pinowska A."/>
            <person name="Traller J.C."/>
            <person name="Smith S.R."/>
            <person name="McClure R."/>
            <person name="Beliaev A."/>
            <person name="Bohutskyi P."/>
            <person name="Hill E.A."/>
            <person name="Rabines A."/>
            <person name="Zheng H."/>
            <person name="Allen L.Z."/>
            <person name="Kuo A."/>
            <person name="Grigoriev I.V."/>
            <person name="Allen A.E."/>
            <person name="Hazlebeck D."/>
            <person name="Allen E.E."/>
        </authorList>
    </citation>
    <scope>NUCLEOTIDE SEQUENCE</scope>
    <source>
        <strain evidence="1">Hildebrandi</strain>
    </source>
</reference>
<name>A0A9K3KA54_9STRA</name>
<sequence>MECESPFKRQRKTVATSLNVHRLGASSSRYGTYCTSSYPYPPTEIDDNIAKIDHHYHHSVSIDSTIDSLKQAFTTQQRVCTLQTLLQQLRYDPSTKSCYCSPNVLSRLLQTGFVPTLCFHLASCLHNGDGDRSSSTQVIELLLQALDVAYRYIPELVHEEALIDDHRKDLLKFLPKIYQQAQYTVHNQYAMHHHRSNNDGLTTSLILSIWHSISSSSLGSSLLLQRPETLPLISEMLSIEQRHAAAACEKEIIMAGLGLLKNLTFYGEDHRHWIVEHSDLVSVLSSLSNSPNDKTVERLSAIFRNLALSSDVRLKMAQRSDVLTSLVVMVGKSIMSGDEENENNSKHILRNVLSTFSNLAMETSATNLLLFHGDGILIKQLARILLHVDDTVVRKRSIKTLRLLARETATVSPMMILLQNHHLLEILSNCAMYDSNDGVRMEAQEAFAKCATLIRSPMEQYQSVLDALTHMTVKTIHNIPSSSADVVTRALREQASHPENRLCMGRRTELIEGLAKILSSPSTSQLAKENVCVTFLDLSKDPVNHLSLASPVILGALVGSLLDVQAHSQVSNEIASTTNRRVHLRESIVRCLLNLSQTPATWKTMASQTSLLQSLLQYASNRSTDPNLKTQVKNVILRLAAEL</sequence>
<comment type="caution">
    <text evidence="1">The sequence shown here is derived from an EMBL/GenBank/DDBJ whole genome shotgun (WGS) entry which is preliminary data.</text>
</comment>